<proteinExistence type="predicted"/>
<dbReference type="Proteomes" id="UP000823749">
    <property type="component" value="Chromosome 10"/>
</dbReference>
<protein>
    <submittedName>
        <fullName evidence="1">Uncharacterized protein</fullName>
    </submittedName>
</protein>
<dbReference type="EMBL" id="JACTNZ010000010">
    <property type="protein sequence ID" value="KAG5528888.1"/>
    <property type="molecule type" value="Genomic_DNA"/>
</dbReference>
<name>A0AAV6IKL6_9ERIC</name>
<evidence type="ECO:0000313" key="2">
    <source>
        <dbReference type="Proteomes" id="UP000823749"/>
    </source>
</evidence>
<reference evidence="1" key="1">
    <citation type="submission" date="2020-08" db="EMBL/GenBank/DDBJ databases">
        <title>Plant Genome Project.</title>
        <authorList>
            <person name="Zhang R.-G."/>
        </authorList>
    </citation>
    <scope>NUCLEOTIDE SEQUENCE</scope>
    <source>
        <strain evidence="1">WSP0</strain>
        <tissue evidence="1">Leaf</tissue>
    </source>
</reference>
<gene>
    <name evidence="1" type="ORF">RHGRI_029519</name>
</gene>
<evidence type="ECO:0000313" key="1">
    <source>
        <dbReference type="EMBL" id="KAG5528888.1"/>
    </source>
</evidence>
<organism evidence="1 2">
    <name type="scientific">Rhododendron griersonianum</name>
    <dbReference type="NCBI Taxonomy" id="479676"/>
    <lineage>
        <taxon>Eukaryota</taxon>
        <taxon>Viridiplantae</taxon>
        <taxon>Streptophyta</taxon>
        <taxon>Embryophyta</taxon>
        <taxon>Tracheophyta</taxon>
        <taxon>Spermatophyta</taxon>
        <taxon>Magnoliopsida</taxon>
        <taxon>eudicotyledons</taxon>
        <taxon>Gunneridae</taxon>
        <taxon>Pentapetalae</taxon>
        <taxon>asterids</taxon>
        <taxon>Ericales</taxon>
        <taxon>Ericaceae</taxon>
        <taxon>Ericoideae</taxon>
        <taxon>Rhodoreae</taxon>
        <taxon>Rhododendron</taxon>
    </lineage>
</organism>
<sequence>MWEQLKIAYGTTSTTRLRALTSKFDAYVMDPKHTMAKHLIAMSTIICELKGVCYALIDKKQVTARLPLSYLHCLYLGGKSSL</sequence>
<comment type="caution">
    <text evidence="1">The sequence shown here is derived from an EMBL/GenBank/DDBJ whole genome shotgun (WGS) entry which is preliminary data.</text>
</comment>
<accession>A0AAV6IKL6</accession>
<keyword evidence="2" id="KW-1185">Reference proteome</keyword>
<dbReference type="AlphaFoldDB" id="A0AAV6IKL6"/>